<dbReference type="InterPro" id="IPR004114">
    <property type="entry name" value="THUMP_dom"/>
</dbReference>
<accession>X1C4I2</accession>
<feature type="non-terminal residue" evidence="2">
    <location>
        <position position="135"/>
    </location>
</feature>
<dbReference type="PROSITE" id="PS51165">
    <property type="entry name" value="THUMP"/>
    <property type="match status" value="1"/>
</dbReference>
<dbReference type="CDD" id="cd11717">
    <property type="entry name" value="THUMP_THUMPD1_like"/>
    <property type="match status" value="1"/>
</dbReference>
<dbReference type="Gene3D" id="3.30.2300.10">
    <property type="entry name" value="THUMP superfamily"/>
    <property type="match status" value="1"/>
</dbReference>
<dbReference type="SUPFAM" id="SSF143437">
    <property type="entry name" value="THUMP domain-like"/>
    <property type="match status" value="1"/>
</dbReference>
<name>X1C4I2_9ZZZZ</name>
<protein>
    <recommendedName>
        <fullName evidence="1">THUMP domain-containing protein</fullName>
    </recommendedName>
</protein>
<reference evidence="2" key="1">
    <citation type="journal article" date="2014" name="Front. Microbiol.">
        <title>High frequency of phylogenetically diverse reductive dehalogenase-homologous genes in deep subseafloor sedimentary metagenomes.</title>
        <authorList>
            <person name="Kawai M."/>
            <person name="Futagami T."/>
            <person name="Toyoda A."/>
            <person name="Takaki Y."/>
            <person name="Nishi S."/>
            <person name="Hori S."/>
            <person name="Arai W."/>
            <person name="Tsubouchi T."/>
            <person name="Morono Y."/>
            <person name="Uchiyama I."/>
            <person name="Ito T."/>
            <person name="Fujiyama A."/>
            <person name="Inagaki F."/>
            <person name="Takami H."/>
        </authorList>
    </citation>
    <scope>NUCLEOTIDE SEQUENCE</scope>
    <source>
        <strain evidence="2">Expedition CK06-06</strain>
    </source>
</reference>
<feature type="domain" description="THUMP" evidence="1">
    <location>
        <begin position="41"/>
        <end position="135"/>
    </location>
</feature>
<dbReference type="GO" id="GO:0003723">
    <property type="term" value="F:RNA binding"/>
    <property type="evidence" value="ECO:0007669"/>
    <property type="project" value="InterPro"/>
</dbReference>
<dbReference type="InterPro" id="IPR040183">
    <property type="entry name" value="THUMPD1-like"/>
</dbReference>
<sequence>MWFTLLICGDNYPIISRLTFPGLITALTNIDAKRVILKIRQILKNNPHFFQFILKIIPIDFVCETNTKILVNLIQEHSKAFIKEGDSFKIVLKRRKHEKIERNNVIERIANLLNNKVDLENPDKVIRLEVLGNFC</sequence>
<proteinExistence type="predicted"/>
<comment type="caution">
    <text evidence="2">The sequence shown here is derived from an EMBL/GenBank/DDBJ whole genome shotgun (WGS) entry which is preliminary data.</text>
</comment>
<dbReference type="PANTHER" id="PTHR13452:SF10">
    <property type="entry name" value="THUMP DOMAIN-CONTAINING PROTEIN 1"/>
    <property type="match status" value="1"/>
</dbReference>
<dbReference type="AlphaFoldDB" id="X1C4I2"/>
<dbReference type="Pfam" id="PF02926">
    <property type="entry name" value="THUMP"/>
    <property type="match status" value="1"/>
</dbReference>
<evidence type="ECO:0000259" key="1">
    <source>
        <dbReference type="PROSITE" id="PS51165"/>
    </source>
</evidence>
<dbReference type="EMBL" id="BART01028589">
    <property type="protein sequence ID" value="GAG91313.1"/>
    <property type="molecule type" value="Genomic_DNA"/>
</dbReference>
<organism evidence="2">
    <name type="scientific">marine sediment metagenome</name>
    <dbReference type="NCBI Taxonomy" id="412755"/>
    <lineage>
        <taxon>unclassified sequences</taxon>
        <taxon>metagenomes</taxon>
        <taxon>ecological metagenomes</taxon>
    </lineage>
</organism>
<gene>
    <name evidence="2" type="ORF">S01H4_50360</name>
</gene>
<evidence type="ECO:0000313" key="2">
    <source>
        <dbReference type="EMBL" id="GAG91313.1"/>
    </source>
</evidence>
<dbReference type="GO" id="GO:0006400">
    <property type="term" value="P:tRNA modification"/>
    <property type="evidence" value="ECO:0007669"/>
    <property type="project" value="InterPro"/>
</dbReference>
<dbReference type="PANTHER" id="PTHR13452">
    <property type="entry name" value="THUMP DOMAIN CONTAINING PROTEIN 1-RELATED"/>
    <property type="match status" value="1"/>
</dbReference>